<organism evidence="1">
    <name type="scientific">Notodromas monacha</name>
    <dbReference type="NCBI Taxonomy" id="399045"/>
    <lineage>
        <taxon>Eukaryota</taxon>
        <taxon>Metazoa</taxon>
        <taxon>Ecdysozoa</taxon>
        <taxon>Arthropoda</taxon>
        <taxon>Crustacea</taxon>
        <taxon>Oligostraca</taxon>
        <taxon>Ostracoda</taxon>
        <taxon>Podocopa</taxon>
        <taxon>Podocopida</taxon>
        <taxon>Cypridocopina</taxon>
        <taxon>Cypridoidea</taxon>
        <taxon>Cyprididae</taxon>
        <taxon>Notodromas</taxon>
    </lineage>
</organism>
<evidence type="ECO:0000313" key="2">
    <source>
        <dbReference type="Proteomes" id="UP000678499"/>
    </source>
</evidence>
<name>A0A7R9BJI8_9CRUS</name>
<keyword evidence="2" id="KW-1185">Reference proteome</keyword>
<evidence type="ECO:0000313" key="1">
    <source>
        <dbReference type="EMBL" id="CAD7275124.1"/>
    </source>
</evidence>
<dbReference type="AlphaFoldDB" id="A0A7R9BJI8"/>
<reference evidence="1" key="1">
    <citation type="submission" date="2020-11" db="EMBL/GenBank/DDBJ databases">
        <authorList>
            <person name="Tran Van P."/>
        </authorList>
    </citation>
    <scope>NUCLEOTIDE SEQUENCE</scope>
</reference>
<protein>
    <submittedName>
        <fullName evidence="1">Uncharacterized protein</fullName>
    </submittedName>
</protein>
<dbReference type="Proteomes" id="UP000678499">
    <property type="component" value="Unassembled WGS sequence"/>
</dbReference>
<sequence length="131" mass="15247">MNMAVKKIPEEKQPMPKVEPFGNRNFLYTDLIPGTHALVQFTINQKKYTRVCVIIQEPDEDGDVAVVKLRCLNETQRFFYIDSQDAIDVKFEQIVETYPSPEVFPSNGVTHFYYAQPIEVFEEGFNIRHSK</sequence>
<dbReference type="EMBL" id="CAJPEX010000361">
    <property type="protein sequence ID" value="CAG0915276.1"/>
    <property type="molecule type" value="Genomic_DNA"/>
</dbReference>
<gene>
    <name evidence="1" type="ORF">NMOB1V02_LOCUS2927</name>
</gene>
<dbReference type="EMBL" id="OA882398">
    <property type="protein sequence ID" value="CAD7275124.1"/>
    <property type="molecule type" value="Genomic_DNA"/>
</dbReference>
<dbReference type="OrthoDB" id="6375801at2759"/>
<accession>A0A7R9BJI8</accession>
<proteinExistence type="predicted"/>